<dbReference type="NCBIfam" id="NF009943">
    <property type="entry name" value="PRK13406.1"/>
    <property type="match status" value="1"/>
</dbReference>
<name>A0A7W6S2E1_9PROT</name>
<dbReference type="AlphaFoldDB" id="A0A7W6S2E1"/>
<comment type="pathway">
    <text evidence="8">Porphyrin-containing compound metabolism; bacteriochlorophyll biosynthesis.</text>
</comment>
<keyword evidence="5 8" id="KW-0067">ATP-binding</keyword>
<evidence type="ECO:0000256" key="8">
    <source>
        <dbReference type="RuleBase" id="RU362087"/>
    </source>
</evidence>
<evidence type="ECO:0000256" key="5">
    <source>
        <dbReference type="ARBA" id="ARBA00022840"/>
    </source>
</evidence>
<gene>
    <name evidence="11" type="ORF">GGD88_003370</name>
</gene>
<keyword evidence="6 8" id="KW-0149">Chlorophyll biosynthesis</keyword>
<evidence type="ECO:0000256" key="1">
    <source>
        <dbReference type="ARBA" id="ARBA00005799"/>
    </source>
</evidence>
<dbReference type="SUPFAM" id="SSF52540">
    <property type="entry name" value="P-loop containing nucleoside triphosphate hydrolases"/>
    <property type="match status" value="1"/>
</dbReference>
<dbReference type="EC" id="6.6.1.1" evidence="8"/>
<dbReference type="InterPro" id="IPR011776">
    <property type="entry name" value="Mg_chelatase_ATPase-dsu"/>
</dbReference>
<feature type="compositionally biased region" description="Low complexity" evidence="9">
    <location>
        <begin position="8"/>
        <end position="23"/>
    </location>
</feature>
<proteinExistence type="inferred from homology"/>
<dbReference type="Gene3D" id="3.40.50.300">
    <property type="entry name" value="P-loop containing nucleotide triphosphate hydrolases"/>
    <property type="match status" value="1"/>
</dbReference>
<evidence type="ECO:0000256" key="7">
    <source>
        <dbReference type="ARBA" id="ARBA00048693"/>
    </source>
</evidence>
<feature type="compositionally biased region" description="Acidic residues" evidence="9">
    <location>
        <begin position="293"/>
        <end position="320"/>
    </location>
</feature>
<dbReference type="Gene3D" id="3.40.50.410">
    <property type="entry name" value="von Willebrand factor, type A domain"/>
    <property type="match status" value="1"/>
</dbReference>
<dbReference type="GO" id="GO:0030494">
    <property type="term" value="P:bacteriochlorophyll biosynthetic process"/>
    <property type="evidence" value="ECO:0007669"/>
    <property type="project" value="UniProtKB-UniPathway"/>
</dbReference>
<comment type="function">
    <text evidence="8">Involved in bacteriochlorophyll biosynthesis; introduces a magnesium ion into protoporphyrin IX to yield Mg-protoporphyrin IX.</text>
</comment>
<dbReference type="PROSITE" id="PS50234">
    <property type="entry name" value="VWFA"/>
    <property type="match status" value="1"/>
</dbReference>
<dbReference type="InterPro" id="IPR027417">
    <property type="entry name" value="P-loop_NTPase"/>
</dbReference>
<keyword evidence="8" id="KW-0077">Bacteriochlorophyll biosynthesis</keyword>
<evidence type="ECO:0000256" key="3">
    <source>
        <dbReference type="ARBA" id="ARBA00022598"/>
    </source>
</evidence>
<dbReference type="SMART" id="SM00327">
    <property type="entry name" value="VWA"/>
    <property type="match status" value="1"/>
</dbReference>
<dbReference type="RefSeq" id="WP_184437552.1">
    <property type="nucleotide sequence ID" value="NZ_JACIGI010000043.1"/>
</dbReference>
<sequence length="620" mass="65009">MEILGTQAPDPAGLGPATAGPQAAPAPPAVDPWTDAALVAALIAVDPAGLGGVALKALPGPARDAWLAQVRALLPAAAPLRRVPLHVTDERLLGGLDLAATLHAGRPVAERGLLVEADGGVIVLAMAERVGTAAAAKLGMAIDHGAVRVERDGIASVTPTRFGVVALDESVGPDEGPPEALLDRLAFHMELEGLRQRDIGEALHDADEIVAARALLDRVTIEDQAMEALCGAAIAMGVPSLRAPLFALRVARAAAALDRRTAVEQDDLTLAARLVLAPRATRMPPPPPPPEQPPEDEEEEEPPPPDDGEDERDQQDDEDKPLEDRIVDAAQAAIPANLLARLMAAAERKRRQGILGRSGEQRKALTRGRPIGSRRGDPRAGARLALIETLRAAAPWQPLRRAEVQLWEDSGRAPPRVLVRKDDFRITRFKKRSQATIIFAVDASGSAAIARLGEAKGAVELLLADCYARRDQVALIAFRGKGAETLLPPTRSLARAKKRLAGFPGGGGTPLASGIEAAHLMAEVARTRGETPSIVILTDGRANVTLEGIGGRARAEEQAKAAAEGLRVIGVSTLLVDMSLRPAPKAEALAQAMGATYMPLPRADARALSTAARSAAQTAE</sequence>
<feature type="region of interest" description="Disordered" evidence="9">
    <location>
        <begin position="1"/>
        <end position="29"/>
    </location>
</feature>
<dbReference type="InterPro" id="IPR036465">
    <property type="entry name" value="vWFA_dom_sf"/>
</dbReference>
<feature type="compositionally biased region" description="Pro residues" evidence="9">
    <location>
        <begin position="283"/>
        <end position="292"/>
    </location>
</feature>
<feature type="region of interest" description="Disordered" evidence="9">
    <location>
        <begin position="353"/>
        <end position="378"/>
    </location>
</feature>
<dbReference type="EMBL" id="JACIGI010000043">
    <property type="protein sequence ID" value="MBB4287618.1"/>
    <property type="molecule type" value="Genomic_DNA"/>
</dbReference>
<evidence type="ECO:0000256" key="6">
    <source>
        <dbReference type="ARBA" id="ARBA00023171"/>
    </source>
</evidence>
<reference evidence="11 12" key="1">
    <citation type="submission" date="2020-08" db="EMBL/GenBank/DDBJ databases">
        <title>Genome sequencing of Purple Non-Sulfur Bacteria from various extreme environments.</title>
        <authorList>
            <person name="Mayer M."/>
        </authorList>
    </citation>
    <scope>NUCLEOTIDE SEQUENCE [LARGE SCALE GENOMIC DNA]</scope>
    <source>
        <strain evidence="11 12">JA135</strain>
    </source>
</reference>
<dbReference type="GO" id="GO:0016851">
    <property type="term" value="F:magnesium chelatase activity"/>
    <property type="evidence" value="ECO:0007669"/>
    <property type="project" value="UniProtKB-UniRule"/>
</dbReference>
<dbReference type="NCBIfam" id="TIGR02031">
    <property type="entry name" value="BchD-ChlD"/>
    <property type="match status" value="1"/>
</dbReference>
<comment type="similarity">
    <text evidence="1 8">Belongs to the Mg-chelatase subunits D/I family.</text>
</comment>
<dbReference type="InterPro" id="IPR041628">
    <property type="entry name" value="ChlI/MoxR_AAA_lid"/>
</dbReference>
<keyword evidence="3 8" id="KW-0436">Ligase</keyword>
<evidence type="ECO:0000256" key="2">
    <source>
        <dbReference type="ARBA" id="ARBA00022531"/>
    </source>
</evidence>
<dbReference type="Gene3D" id="1.10.8.80">
    <property type="entry name" value="Magnesium chelatase subunit I, C-Terminal domain"/>
    <property type="match status" value="1"/>
</dbReference>
<dbReference type="GO" id="GO:0005524">
    <property type="term" value="F:ATP binding"/>
    <property type="evidence" value="ECO:0007669"/>
    <property type="project" value="UniProtKB-UniRule"/>
</dbReference>
<dbReference type="SUPFAM" id="SSF53300">
    <property type="entry name" value="vWA-like"/>
    <property type="match status" value="1"/>
</dbReference>
<dbReference type="Proteomes" id="UP000555728">
    <property type="component" value="Unassembled WGS sequence"/>
</dbReference>
<feature type="region of interest" description="Disordered" evidence="9">
    <location>
        <begin position="277"/>
        <end position="320"/>
    </location>
</feature>
<organism evidence="11 12">
    <name type="scientific">Roseospira goensis</name>
    <dbReference type="NCBI Taxonomy" id="391922"/>
    <lineage>
        <taxon>Bacteria</taxon>
        <taxon>Pseudomonadati</taxon>
        <taxon>Pseudomonadota</taxon>
        <taxon>Alphaproteobacteria</taxon>
        <taxon>Rhodospirillales</taxon>
        <taxon>Rhodospirillaceae</taxon>
        <taxon>Roseospira</taxon>
    </lineage>
</organism>
<dbReference type="GO" id="GO:0015979">
    <property type="term" value="P:photosynthesis"/>
    <property type="evidence" value="ECO:0007669"/>
    <property type="project" value="UniProtKB-UniRule"/>
</dbReference>
<keyword evidence="12" id="KW-1185">Reference proteome</keyword>
<comment type="caution">
    <text evidence="11">The sequence shown here is derived from an EMBL/GenBank/DDBJ whole genome shotgun (WGS) entry which is preliminary data.</text>
</comment>
<dbReference type="UniPathway" id="UPA00669"/>
<evidence type="ECO:0000256" key="4">
    <source>
        <dbReference type="ARBA" id="ARBA00022741"/>
    </source>
</evidence>
<comment type="catalytic activity">
    <reaction evidence="7 8">
        <text>protoporphyrin IX + Mg(2+) + ATP + H2O = Mg-protoporphyrin IX + ADP + phosphate + 3 H(+)</text>
        <dbReference type="Rhea" id="RHEA:13961"/>
        <dbReference type="ChEBI" id="CHEBI:15377"/>
        <dbReference type="ChEBI" id="CHEBI:15378"/>
        <dbReference type="ChEBI" id="CHEBI:18420"/>
        <dbReference type="ChEBI" id="CHEBI:30616"/>
        <dbReference type="ChEBI" id="CHEBI:43474"/>
        <dbReference type="ChEBI" id="CHEBI:57306"/>
        <dbReference type="ChEBI" id="CHEBI:60492"/>
        <dbReference type="ChEBI" id="CHEBI:456216"/>
        <dbReference type="EC" id="6.6.1.1"/>
    </reaction>
</comment>
<evidence type="ECO:0000313" key="11">
    <source>
        <dbReference type="EMBL" id="MBB4287618.1"/>
    </source>
</evidence>
<evidence type="ECO:0000259" key="10">
    <source>
        <dbReference type="PROSITE" id="PS50234"/>
    </source>
</evidence>
<dbReference type="InterPro" id="IPR002035">
    <property type="entry name" value="VWF_A"/>
</dbReference>
<accession>A0A7W6S2E1</accession>
<evidence type="ECO:0000256" key="9">
    <source>
        <dbReference type="SAM" id="MobiDB-lite"/>
    </source>
</evidence>
<keyword evidence="2 8" id="KW-0602">Photosynthesis</keyword>
<protein>
    <recommendedName>
        <fullName evidence="8">Mg-protoporphyrin IX chelatase</fullName>
        <ecNumber evidence="8">6.6.1.1</ecNumber>
    </recommendedName>
</protein>
<dbReference type="PANTHER" id="PTHR43473:SF2">
    <property type="entry name" value="MAGNESIUM-CHELATASE SUBUNIT CHLD, CHLOROPLASTIC"/>
    <property type="match status" value="1"/>
</dbReference>
<dbReference type="Pfam" id="PF13519">
    <property type="entry name" value="VWA_2"/>
    <property type="match status" value="1"/>
</dbReference>
<evidence type="ECO:0000313" key="12">
    <source>
        <dbReference type="Proteomes" id="UP000555728"/>
    </source>
</evidence>
<feature type="domain" description="VWFA" evidence="10">
    <location>
        <begin position="436"/>
        <end position="579"/>
    </location>
</feature>
<keyword evidence="4 8" id="KW-0547">Nucleotide-binding</keyword>
<dbReference type="Pfam" id="PF17863">
    <property type="entry name" value="AAA_lid_2"/>
    <property type="match status" value="1"/>
</dbReference>
<dbReference type="PANTHER" id="PTHR43473">
    <property type="entry name" value="MAGNESIUM-CHELATASE SUBUNIT CHLD, CHLOROPLASTIC"/>
    <property type="match status" value="1"/>
</dbReference>